<gene>
    <name evidence="4" type="ORF">BLA24_12015</name>
</gene>
<dbReference type="PANTHER" id="PTHR32208">
    <property type="entry name" value="SECRETED PROTEIN-RELATED"/>
    <property type="match status" value="1"/>
</dbReference>
<dbReference type="PANTHER" id="PTHR32208:SF21">
    <property type="entry name" value="LOW QUALITY PROTEIN: ALDEHYDE OXIDASE GLOX-LIKE"/>
    <property type="match status" value="1"/>
</dbReference>
<feature type="domain" description="GlxA-like beta barrel" evidence="3">
    <location>
        <begin position="149"/>
        <end position="254"/>
    </location>
</feature>
<keyword evidence="5" id="KW-1185">Reference proteome</keyword>
<dbReference type="OrthoDB" id="601499at2"/>
<accession>A0A2G1XKV0</accession>
<dbReference type="CDD" id="cd02851">
    <property type="entry name" value="E_set_GO_C"/>
    <property type="match status" value="1"/>
</dbReference>
<evidence type="ECO:0000313" key="5">
    <source>
        <dbReference type="Proteomes" id="UP000222531"/>
    </source>
</evidence>
<feature type="signal peptide" evidence="1">
    <location>
        <begin position="1"/>
        <end position="31"/>
    </location>
</feature>
<dbReference type="Gene3D" id="2.60.40.10">
    <property type="entry name" value="Immunoglobulins"/>
    <property type="match status" value="1"/>
</dbReference>
<evidence type="ECO:0000313" key="4">
    <source>
        <dbReference type="EMBL" id="PHQ51801.1"/>
    </source>
</evidence>
<keyword evidence="1" id="KW-0732">Signal</keyword>
<protein>
    <submittedName>
        <fullName evidence="4">Galactose oxidase</fullName>
    </submittedName>
</protein>
<feature type="domain" description="Galactose oxidase-like Early set" evidence="2">
    <location>
        <begin position="564"/>
        <end position="643"/>
    </location>
</feature>
<dbReference type="RefSeq" id="WP_099198994.1">
    <property type="nucleotide sequence ID" value="NZ_JBIRXA010000002.1"/>
</dbReference>
<proteinExistence type="predicted"/>
<dbReference type="InterPro" id="IPR014756">
    <property type="entry name" value="Ig_E-set"/>
</dbReference>
<evidence type="ECO:0000259" key="3">
    <source>
        <dbReference type="Pfam" id="PF21110"/>
    </source>
</evidence>
<dbReference type="Pfam" id="PF21110">
    <property type="entry name" value="GlxA"/>
    <property type="match status" value="1"/>
</dbReference>
<dbReference type="AlphaFoldDB" id="A0A2G1XKV0"/>
<dbReference type="EMBL" id="NHZO01000136">
    <property type="protein sequence ID" value="PHQ51801.1"/>
    <property type="molecule type" value="Genomic_DNA"/>
</dbReference>
<evidence type="ECO:0000256" key="1">
    <source>
        <dbReference type="SAM" id="SignalP"/>
    </source>
</evidence>
<dbReference type="InterPro" id="IPR037293">
    <property type="entry name" value="Gal_Oxidase_central_sf"/>
</dbReference>
<dbReference type="InterPro" id="IPR011043">
    <property type="entry name" value="Gal_Oxase/kelch_b-propeller"/>
</dbReference>
<evidence type="ECO:0000259" key="2">
    <source>
        <dbReference type="Pfam" id="PF09118"/>
    </source>
</evidence>
<dbReference type="InterPro" id="IPR049305">
    <property type="entry name" value="GlxA-like_b-barrel"/>
</dbReference>
<organism evidence="4 5">
    <name type="scientific">Streptomyces cinnamoneus</name>
    <name type="common">Streptoverticillium cinnamoneum</name>
    <dbReference type="NCBI Taxonomy" id="53446"/>
    <lineage>
        <taxon>Bacteria</taxon>
        <taxon>Bacillati</taxon>
        <taxon>Actinomycetota</taxon>
        <taxon>Actinomycetes</taxon>
        <taxon>Kitasatosporales</taxon>
        <taxon>Streptomycetaceae</taxon>
        <taxon>Streptomyces</taxon>
        <taxon>Streptomyces cinnamoneus group</taxon>
    </lineage>
</organism>
<dbReference type="PROSITE" id="PS51318">
    <property type="entry name" value="TAT"/>
    <property type="match status" value="1"/>
</dbReference>
<dbReference type="InterPro" id="IPR015202">
    <property type="entry name" value="GO-like_E_set"/>
</dbReference>
<dbReference type="GO" id="GO:0005975">
    <property type="term" value="P:carbohydrate metabolic process"/>
    <property type="evidence" value="ECO:0007669"/>
    <property type="project" value="UniProtKB-ARBA"/>
</dbReference>
<feature type="chain" id="PRO_5044381019" evidence="1">
    <location>
        <begin position="32"/>
        <end position="644"/>
    </location>
</feature>
<dbReference type="SUPFAM" id="SSF50965">
    <property type="entry name" value="Galactose oxidase, central domain"/>
    <property type="match status" value="1"/>
</dbReference>
<sequence length="644" mass="69595">MKFPPSAKARRAALGGAAALLLVAANGPAAADFAGRAWHEYTINQESYKERYGHWDVVDVPEEFRINAIHAALLHTGKVLLIAGSGNDEKNFRAGTFQSVLWDPERNTFKQVPTPKDMFCAGHAQLPDGRLLVAGGTARYEKLTGDVKRAGGAMLVKNENPDAPRMLPAGTTFVGGSGKEYRSQFPVLVPRAEKGGDGGGAGGKKVMVTASQARVYVESVVEGEQGITQTADQYRVKGLTGDDARDVYGLAAKLGLDKKDFQGLREAYEFDPVAERYVPVDPMAEARWYPTLVTLRDGRVLTVSGLDDMGEIIYGKNEIYDPRTRTWSPGPNRYFPTYPALFLTGGGKLFYSGSNAGYGPADKGRTPGLWDVDANTFVPVPGLADQEMTETSASVLLPPAQEQKVMIMGGGGVGEAHESSRRTAIADLSDSAPRYVPGPDLPRATRYLNAVLTPDDQVFTTGGSADYRGKRGSDILRAQYYDPRNRVFRPAADPTVGRDYHSEALLLPDGRIAVFGSNPLFADKDDTRTGVFEKRIEVFTPPSLFRGHRPAAVTGPLEAERGETVALPGADPRDVATVRLMRPSAVTHATDVEQRSIALRPASGDGALSVTVPDDPSLVPDGWYMLFVTDREGTPSRAAWVHVR</sequence>
<dbReference type="InterPro" id="IPR006311">
    <property type="entry name" value="TAT_signal"/>
</dbReference>
<comment type="caution">
    <text evidence="4">The sequence shown here is derived from an EMBL/GenBank/DDBJ whole genome shotgun (WGS) entry which is preliminary data.</text>
</comment>
<dbReference type="Gene3D" id="2.130.10.80">
    <property type="entry name" value="Galactose oxidase/kelch, beta-propeller"/>
    <property type="match status" value="2"/>
</dbReference>
<dbReference type="Pfam" id="PF09118">
    <property type="entry name" value="GO-like_E_set"/>
    <property type="match status" value="1"/>
</dbReference>
<reference evidence="4 5" key="1">
    <citation type="journal article" date="2017" name="Biochemistry">
        <title>Identification of the Biosynthetic Pathway for the Antibiotic Bicyclomycin.</title>
        <authorList>
            <person name="Patteson J."/>
            <person name="Cai W."/>
            <person name="Johnson R.A."/>
            <person name="Santa Maria K."/>
            <person name="Li B."/>
        </authorList>
    </citation>
    <scope>NUCLEOTIDE SEQUENCE [LARGE SCALE GENOMIC DNA]</scope>
    <source>
        <strain evidence="4 5">ATCC 21532</strain>
    </source>
</reference>
<dbReference type="Proteomes" id="UP000222531">
    <property type="component" value="Unassembled WGS sequence"/>
</dbReference>
<name>A0A2G1XKV0_STRCJ</name>
<dbReference type="SUPFAM" id="SSF81296">
    <property type="entry name" value="E set domains"/>
    <property type="match status" value="1"/>
</dbReference>
<dbReference type="InterPro" id="IPR013783">
    <property type="entry name" value="Ig-like_fold"/>
</dbReference>